<keyword evidence="8" id="KW-0503">Monooxygenase</keyword>
<dbReference type="GO" id="GO:0005506">
    <property type="term" value="F:iron ion binding"/>
    <property type="evidence" value="ECO:0007669"/>
    <property type="project" value="InterPro"/>
</dbReference>
<evidence type="ECO:0000313" key="11">
    <source>
        <dbReference type="Proteomes" id="UP000823749"/>
    </source>
</evidence>
<keyword evidence="4 9" id="KW-1133">Transmembrane helix</keyword>
<reference evidence="10 11" key="1">
    <citation type="submission" date="2020-08" db="EMBL/GenBank/DDBJ databases">
        <title>Plant Genome Project.</title>
        <authorList>
            <person name="Zhang R.-G."/>
        </authorList>
    </citation>
    <scope>NUCLEOTIDE SEQUENCE [LARGE SCALE GENOMIC DNA]</scope>
    <source>
        <strain evidence="10">WSP0</strain>
        <tissue evidence="10">Leaf</tissue>
    </source>
</reference>
<protein>
    <recommendedName>
        <fullName evidence="12">Cytochrome P450</fullName>
    </recommendedName>
</protein>
<dbReference type="GO" id="GO:0016705">
    <property type="term" value="F:oxidoreductase activity, acting on paired donors, with incorporation or reduction of molecular oxygen"/>
    <property type="evidence" value="ECO:0007669"/>
    <property type="project" value="InterPro"/>
</dbReference>
<comment type="cofactor">
    <cofactor evidence="7">
        <name>heme</name>
        <dbReference type="ChEBI" id="CHEBI:30413"/>
    </cofactor>
</comment>
<dbReference type="InterPro" id="IPR001128">
    <property type="entry name" value="Cyt_P450"/>
</dbReference>
<evidence type="ECO:0000256" key="4">
    <source>
        <dbReference type="ARBA" id="ARBA00022989"/>
    </source>
</evidence>
<dbReference type="PANTHER" id="PTHR24286:SF256">
    <property type="entry name" value="CYTOCHROME P450 FAMILY PROTEIN"/>
    <property type="match status" value="1"/>
</dbReference>
<dbReference type="Gene3D" id="1.10.630.10">
    <property type="entry name" value="Cytochrome P450"/>
    <property type="match status" value="2"/>
</dbReference>
<keyword evidence="9" id="KW-0472">Membrane</keyword>
<evidence type="ECO:0000256" key="9">
    <source>
        <dbReference type="SAM" id="Phobius"/>
    </source>
</evidence>
<keyword evidence="7 8" id="KW-0349">Heme</keyword>
<keyword evidence="2 9" id="KW-0812">Transmembrane</keyword>
<keyword evidence="6 7" id="KW-0408">Iron</keyword>
<dbReference type="Pfam" id="PF00067">
    <property type="entry name" value="p450"/>
    <property type="match status" value="1"/>
</dbReference>
<evidence type="ECO:0000256" key="6">
    <source>
        <dbReference type="ARBA" id="ARBA00023004"/>
    </source>
</evidence>
<gene>
    <name evidence="10" type="ORF">RHGRI_036129</name>
</gene>
<dbReference type="PROSITE" id="PS00086">
    <property type="entry name" value="CYTOCHROME_P450"/>
    <property type="match status" value="1"/>
</dbReference>
<dbReference type="AlphaFoldDB" id="A0AAV6HQW0"/>
<accession>A0AAV6HQW0</accession>
<comment type="caution">
    <text evidence="10">The sequence shown here is derived from an EMBL/GenBank/DDBJ whole genome shotgun (WGS) entry which is preliminary data.</text>
</comment>
<dbReference type="InterPro" id="IPR036396">
    <property type="entry name" value="Cyt_P450_sf"/>
</dbReference>
<evidence type="ECO:0000313" key="10">
    <source>
        <dbReference type="EMBL" id="KAG5514981.1"/>
    </source>
</evidence>
<dbReference type="PRINTS" id="PR00463">
    <property type="entry name" value="EP450I"/>
</dbReference>
<evidence type="ECO:0000256" key="5">
    <source>
        <dbReference type="ARBA" id="ARBA00023002"/>
    </source>
</evidence>
<dbReference type="GO" id="GO:0020037">
    <property type="term" value="F:heme binding"/>
    <property type="evidence" value="ECO:0007669"/>
    <property type="project" value="InterPro"/>
</dbReference>
<keyword evidence="11" id="KW-1185">Reference proteome</keyword>
<dbReference type="GO" id="GO:0004497">
    <property type="term" value="F:monooxygenase activity"/>
    <property type="evidence" value="ECO:0007669"/>
    <property type="project" value="UniProtKB-KW"/>
</dbReference>
<keyword evidence="3 7" id="KW-0479">Metal-binding</keyword>
<keyword evidence="5 8" id="KW-0560">Oxidoreductase</keyword>
<dbReference type="EMBL" id="JACTNZ010000013">
    <property type="protein sequence ID" value="KAG5514981.1"/>
    <property type="molecule type" value="Genomic_DNA"/>
</dbReference>
<evidence type="ECO:0000256" key="8">
    <source>
        <dbReference type="RuleBase" id="RU000461"/>
    </source>
</evidence>
<proteinExistence type="inferred from homology"/>
<comment type="similarity">
    <text evidence="8">Belongs to the cytochrome P450 family.</text>
</comment>
<evidence type="ECO:0000256" key="2">
    <source>
        <dbReference type="ARBA" id="ARBA00022692"/>
    </source>
</evidence>
<evidence type="ECO:0000256" key="7">
    <source>
        <dbReference type="PIRSR" id="PIRSR602401-1"/>
    </source>
</evidence>
<feature type="transmembrane region" description="Helical" evidence="9">
    <location>
        <begin position="73"/>
        <end position="91"/>
    </location>
</feature>
<name>A0AAV6HQW0_9ERIC</name>
<dbReference type="InterPro" id="IPR017972">
    <property type="entry name" value="Cyt_P450_CS"/>
</dbReference>
<feature type="binding site" description="axial binding residue" evidence="7">
    <location>
        <position position="361"/>
    </location>
    <ligand>
        <name>heme</name>
        <dbReference type="ChEBI" id="CHEBI:30413"/>
    </ligand>
    <ligandPart>
        <name>Fe</name>
        <dbReference type="ChEBI" id="CHEBI:18248"/>
    </ligandPart>
</feature>
<sequence>MEMSLIALAAITLVYVLFLLKFLTIKKNHGYRNLPSGSLGLPLIGETLSFLHAHKKEQGAEWIDERVARYGPVFKTSLLGTPVVFIMGIAGNRYRLIKRAMLSFLKPESLQNYVKRMDDLVSASLLTEIKEKDSTIKTVSFMKKLTFNVACDILFGIHDEATKEAFLDDFYILFNALGSFPVKFPGSAYSKGLQARARICDRLLPILRKRREALAAGVMCPTDDVVSCLLSLKDENEEPVSEGMVVDNFTILIIASHDTTAVLLSLMVWKLSNDKQIYSEVLKEQMDILRDREARTEGKLTWVDIQKMKFTWQVFSVTHATHMEKDIFSSPTEFDPSRFDKSAKPLPPYAYIPFGAGLHSCIGNEFARIEALTTIHNLVTKFEWSQVHPDETITRKAMPYPSMGLPIKIRPRVTT</sequence>
<evidence type="ECO:0000256" key="3">
    <source>
        <dbReference type="ARBA" id="ARBA00022723"/>
    </source>
</evidence>
<dbReference type="PANTHER" id="PTHR24286">
    <property type="entry name" value="CYTOCHROME P450 26"/>
    <property type="match status" value="1"/>
</dbReference>
<evidence type="ECO:0000256" key="1">
    <source>
        <dbReference type="ARBA" id="ARBA00004167"/>
    </source>
</evidence>
<dbReference type="Proteomes" id="UP000823749">
    <property type="component" value="Chromosome 13"/>
</dbReference>
<feature type="transmembrane region" description="Helical" evidence="9">
    <location>
        <begin position="6"/>
        <end position="24"/>
    </location>
</feature>
<dbReference type="SUPFAM" id="SSF48264">
    <property type="entry name" value="Cytochrome P450"/>
    <property type="match status" value="1"/>
</dbReference>
<dbReference type="GO" id="GO:0016020">
    <property type="term" value="C:membrane"/>
    <property type="evidence" value="ECO:0007669"/>
    <property type="project" value="UniProtKB-SubCell"/>
</dbReference>
<dbReference type="InterPro" id="IPR002401">
    <property type="entry name" value="Cyt_P450_E_grp-I"/>
</dbReference>
<organism evidence="10 11">
    <name type="scientific">Rhododendron griersonianum</name>
    <dbReference type="NCBI Taxonomy" id="479676"/>
    <lineage>
        <taxon>Eukaryota</taxon>
        <taxon>Viridiplantae</taxon>
        <taxon>Streptophyta</taxon>
        <taxon>Embryophyta</taxon>
        <taxon>Tracheophyta</taxon>
        <taxon>Spermatophyta</taxon>
        <taxon>Magnoliopsida</taxon>
        <taxon>eudicotyledons</taxon>
        <taxon>Gunneridae</taxon>
        <taxon>Pentapetalae</taxon>
        <taxon>asterids</taxon>
        <taxon>Ericales</taxon>
        <taxon>Ericaceae</taxon>
        <taxon>Ericoideae</taxon>
        <taxon>Rhodoreae</taxon>
        <taxon>Rhododendron</taxon>
    </lineage>
</organism>
<dbReference type="GO" id="GO:0016125">
    <property type="term" value="P:sterol metabolic process"/>
    <property type="evidence" value="ECO:0007669"/>
    <property type="project" value="TreeGrafter"/>
</dbReference>
<comment type="subcellular location">
    <subcellularLocation>
        <location evidence="1">Membrane</location>
        <topology evidence="1">Single-pass membrane protein</topology>
    </subcellularLocation>
</comment>
<evidence type="ECO:0008006" key="12">
    <source>
        <dbReference type="Google" id="ProtNLM"/>
    </source>
</evidence>